<keyword evidence="2" id="KW-1185">Reference proteome</keyword>
<dbReference type="Proteomes" id="UP000610960">
    <property type="component" value="Unassembled WGS sequence"/>
</dbReference>
<dbReference type="EMBL" id="BMNL01000001">
    <property type="protein sequence ID" value="GGP19839.1"/>
    <property type="molecule type" value="Genomic_DNA"/>
</dbReference>
<comment type="caution">
    <text evidence="1">The sequence shown here is derived from an EMBL/GenBank/DDBJ whole genome shotgun (WGS) entry which is preliminary data.</text>
</comment>
<evidence type="ECO:0000313" key="1">
    <source>
        <dbReference type="EMBL" id="GGP19839.1"/>
    </source>
</evidence>
<protein>
    <submittedName>
        <fullName evidence="1">Uncharacterized protein</fullName>
    </submittedName>
</protein>
<name>A0A830GTY8_9CREN</name>
<proteinExistence type="predicted"/>
<dbReference type="InterPro" id="IPR036868">
    <property type="entry name" value="TusA-like_sf"/>
</dbReference>
<gene>
    <name evidence="1" type="ORF">GCM10007981_05140</name>
</gene>
<reference evidence="1" key="2">
    <citation type="submission" date="2020-09" db="EMBL/GenBank/DDBJ databases">
        <authorList>
            <person name="Sun Q."/>
            <person name="Ohkuma M."/>
        </authorList>
    </citation>
    <scope>NUCLEOTIDE SEQUENCE</scope>
    <source>
        <strain evidence="1">JCM 10088</strain>
    </source>
</reference>
<dbReference type="SUPFAM" id="SSF64307">
    <property type="entry name" value="SirA-like"/>
    <property type="match status" value="1"/>
</dbReference>
<sequence>MQVKAELKIDKNDRCGSVHPVYSVIEELTRLGEGEAIAVSVNDEDWIRTLKSVADLRGVSVIEAGEERGYWRFILVNRSGKRSS</sequence>
<organism evidence="1 2">
    <name type="scientific">Thermocladium modestius</name>
    <dbReference type="NCBI Taxonomy" id="62609"/>
    <lineage>
        <taxon>Archaea</taxon>
        <taxon>Thermoproteota</taxon>
        <taxon>Thermoprotei</taxon>
        <taxon>Thermoproteales</taxon>
        <taxon>Thermoproteaceae</taxon>
        <taxon>Thermocladium</taxon>
    </lineage>
</organism>
<reference evidence="1" key="1">
    <citation type="journal article" date="2014" name="Int. J. Syst. Evol. Microbiol.">
        <title>Complete genome sequence of Corynebacterium casei LMG S-19264T (=DSM 44701T), isolated from a smear-ripened cheese.</title>
        <authorList>
            <consortium name="US DOE Joint Genome Institute (JGI-PGF)"/>
            <person name="Walter F."/>
            <person name="Albersmeier A."/>
            <person name="Kalinowski J."/>
            <person name="Ruckert C."/>
        </authorList>
    </citation>
    <scope>NUCLEOTIDE SEQUENCE</scope>
    <source>
        <strain evidence="1">JCM 10088</strain>
    </source>
</reference>
<dbReference type="AlphaFoldDB" id="A0A830GTY8"/>
<dbReference type="Gene3D" id="3.30.110.40">
    <property type="entry name" value="TusA-like domain"/>
    <property type="match status" value="1"/>
</dbReference>
<evidence type="ECO:0000313" key="2">
    <source>
        <dbReference type="Proteomes" id="UP000610960"/>
    </source>
</evidence>
<dbReference type="OrthoDB" id="23438at2157"/>
<accession>A0A830GTY8</accession>
<dbReference type="RefSeq" id="WP_188595873.1">
    <property type="nucleotide sequence ID" value="NZ_BMNL01000001.1"/>
</dbReference>